<comment type="subcellular location">
    <subcellularLocation>
        <location evidence="1">Membrane</location>
        <topology evidence="1">Multi-pass membrane protein</topology>
    </subcellularLocation>
</comment>
<evidence type="ECO:0000256" key="4">
    <source>
        <dbReference type="ARBA" id="ARBA00023136"/>
    </source>
</evidence>
<keyword evidence="3" id="KW-1133">Transmembrane helix</keyword>
<dbReference type="GO" id="GO:0016020">
    <property type="term" value="C:membrane"/>
    <property type="evidence" value="ECO:0007669"/>
    <property type="project" value="UniProtKB-SubCell"/>
</dbReference>
<dbReference type="Proteomes" id="UP000270094">
    <property type="component" value="Unassembled WGS sequence"/>
</dbReference>
<dbReference type="GO" id="GO:0140359">
    <property type="term" value="F:ABC-type transporter activity"/>
    <property type="evidence" value="ECO:0007669"/>
    <property type="project" value="InterPro"/>
</dbReference>
<keyword evidence="2" id="KW-0812">Transmembrane</keyword>
<gene>
    <name evidence="6" type="ORF">SVUK_LOCUS17989</name>
</gene>
<feature type="domain" description="ABC transmembrane type-1" evidence="5">
    <location>
        <begin position="1"/>
        <end position="113"/>
    </location>
</feature>
<keyword evidence="7" id="KW-1185">Reference proteome</keyword>
<name>A0A3P7JBQ4_STRVU</name>
<dbReference type="EMBL" id="UYYB01120476">
    <property type="protein sequence ID" value="VDM82991.1"/>
    <property type="molecule type" value="Genomic_DNA"/>
</dbReference>
<dbReference type="SUPFAM" id="SSF90123">
    <property type="entry name" value="ABC transporter transmembrane region"/>
    <property type="match status" value="1"/>
</dbReference>
<dbReference type="PROSITE" id="PS50929">
    <property type="entry name" value="ABC_TM1F"/>
    <property type="match status" value="1"/>
</dbReference>
<dbReference type="InterPro" id="IPR039421">
    <property type="entry name" value="Type_1_exporter"/>
</dbReference>
<accession>A0A3P7JBQ4</accession>
<keyword evidence="4" id="KW-0472">Membrane</keyword>
<dbReference type="Pfam" id="PF00664">
    <property type="entry name" value="ABC_membrane"/>
    <property type="match status" value="1"/>
</dbReference>
<evidence type="ECO:0000256" key="1">
    <source>
        <dbReference type="ARBA" id="ARBA00004141"/>
    </source>
</evidence>
<protein>
    <recommendedName>
        <fullName evidence="5">ABC transmembrane type-1 domain-containing protein</fullName>
    </recommendedName>
</protein>
<evidence type="ECO:0000256" key="2">
    <source>
        <dbReference type="ARBA" id="ARBA00022692"/>
    </source>
</evidence>
<sequence>MTGLMLAIAQTSLEKYLKIKGYEDIDSTARADRIINESISNTRTIQALCKEDYMFRTYCAALKEAHKRALTRGLWQSLNFGMANSFFTVNFAISYTYGLWLITSGWSTPFQVFE</sequence>
<reference evidence="6 7" key="1">
    <citation type="submission" date="2018-11" db="EMBL/GenBank/DDBJ databases">
        <authorList>
            <consortium name="Pathogen Informatics"/>
        </authorList>
    </citation>
    <scope>NUCLEOTIDE SEQUENCE [LARGE SCALE GENOMIC DNA]</scope>
</reference>
<dbReference type="PANTHER" id="PTHR24221">
    <property type="entry name" value="ATP-BINDING CASSETTE SUB-FAMILY B"/>
    <property type="match status" value="1"/>
</dbReference>
<proteinExistence type="predicted"/>
<organism evidence="6 7">
    <name type="scientific">Strongylus vulgaris</name>
    <name type="common">Blood worm</name>
    <dbReference type="NCBI Taxonomy" id="40348"/>
    <lineage>
        <taxon>Eukaryota</taxon>
        <taxon>Metazoa</taxon>
        <taxon>Ecdysozoa</taxon>
        <taxon>Nematoda</taxon>
        <taxon>Chromadorea</taxon>
        <taxon>Rhabditida</taxon>
        <taxon>Rhabditina</taxon>
        <taxon>Rhabditomorpha</taxon>
        <taxon>Strongyloidea</taxon>
        <taxon>Strongylidae</taxon>
        <taxon>Strongylus</taxon>
    </lineage>
</organism>
<evidence type="ECO:0000256" key="3">
    <source>
        <dbReference type="ARBA" id="ARBA00022989"/>
    </source>
</evidence>
<dbReference type="GO" id="GO:0005524">
    <property type="term" value="F:ATP binding"/>
    <property type="evidence" value="ECO:0007669"/>
    <property type="project" value="InterPro"/>
</dbReference>
<dbReference type="Gene3D" id="1.20.1560.10">
    <property type="entry name" value="ABC transporter type 1, transmembrane domain"/>
    <property type="match status" value="1"/>
</dbReference>
<dbReference type="InterPro" id="IPR036640">
    <property type="entry name" value="ABC1_TM_sf"/>
</dbReference>
<evidence type="ECO:0000259" key="5">
    <source>
        <dbReference type="PROSITE" id="PS50929"/>
    </source>
</evidence>
<dbReference type="InterPro" id="IPR011527">
    <property type="entry name" value="ABC1_TM_dom"/>
</dbReference>
<evidence type="ECO:0000313" key="6">
    <source>
        <dbReference type="EMBL" id="VDM82991.1"/>
    </source>
</evidence>
<evidence type="ECO:0000313" key="7">
    <source>
        <dbReference type="Proteomes" id="UP000270094"/>
    </source>
</evidence>
<dbReference type="AlphaFoldDB" id="A0A3P7JBQ4"/>
<dbReference type="PANTHER" id="PTHR24221:SF455">
    <property type="entry name" value="MULTIDRUG RESISTANCE PROTEIN PGP-3"/>
    <property type="match status" value="1"/>
</dbReference>